<keyword evidence="3" id="KW-1185">Reference proteome</keyword>
<evidence type="ECO:0000313" key="3">
    <source>
        <dbReference type="Proteomes" id="UP000189513"/>
    </source>
</evidence>
<accession>A0A1V2KZC7</accession>
<feature type="compositionally biased region" description="Basic residues" evidence="1">
    <location>
        <begin position="112"/>
        <end position="121"/>
    </location>
</feature>
<feature type="compositionally biased region" description="Basic and acidic residues" evidence="1">
    <location>
        <begin position="58"/>
        <end position="87"/>
    </location>
</feature>
<evidence type="ECO:0000256" key="1">
    <source>
        <dbReference type="SAM" id="MobiDB-lite"/>
    </source>
</evidence>
<protein>
    <submittedName>
        <fullName evidence="2">Uncharacterized protein</fullName>
    </submittedName>
</protein>
<dbReference type="VEuPathDB" id="FungiDB:BON22_5455"/>
<feature type="region of interest" description="Disordered" evidence="1">
    <location>
        <begin position="58"/>
        <end position="121"/>
    </location>
</feature>
<proteinExistence type="predicted"/>
<gene>
    <name evidence="2" type="ORF">BON22_5455</name>
</gene>
<dbReference type="EMBL" id="MPUK01000019">
    <property type="protein sequence ID" value="ONH64685.1"/>
    <property type="molecule type" value="Genomic_DNA"/>
</dbReference>
<comment type="caution">
    <text evidence="2">The sequence shown here is derived from an EMBL/GenBank/DDBJ whole genome shotgun (WGS) entry which is preliminary data.</text>
</comment>
<evidence type="ECO:0000313" key="2">
    <source>
        <dbReference type="EMBL" id="ONH64685.1"/>
    </source>
</evidence>
<name>A0A1V2KZC7_CYBFA</name>
<organism evidence="2 3">
    <name type="scientific">Cyberlindnera fabianii</name>
    <name type="common">Yeast</name>
    <name type="synonym">Hansenula fabianii</name>
    <dbReference type="NCBI Taxonomy" id="36022"/>
    <lineage>
        <taxon>Eukaryota</taxon>
        <taxon>Fungi</taxon>
        <taxon>Dikarya</taxon>
        <taxon>Ascomycota</taxon>
        <taxon>Saccharomycotina</taxon>
        <taxon>Saccharomycetes</taxon>
        <taxon>Phaffomycetales</taxon>
        <taxon>Phaffomycetaceae</taxon>
        <taxon>Cyberlindnera</taxon>
    </lineage>
</organism>
<feature type="compositionally biased region" description="Acidic residues" evidence="1">
    <location>
        <begin position="97"/>
        <end position="107"/>
    </location>
</feature>
<sequence length="121" mass="14350">MLTTMGTDSETNSETQHLLKTLDEYKTVSAEEETKWLEASLEIVGVLREWRKRYKQLDQRKRQLKKEQRRAESEVSSQEKEKEHTTSTEETSMNDKSEEDGDEEDESDRAQRPLKRRRMGL</sequence>
<dbReference type="AlphaFoldDB" id="A0A1V2KZC7"/>
<reference evidence="3" key="1">
    <citation type="journal article" date="2017" name="Genome Announc.">
        <title>Genome sequences of Cyberlindnera fabianii 65, Pichia kudriavzevii 129, and Saccharomyces cerevisiae 131 isolated from fermented masau fruits in Zimbabwe.</title>
        <authorList>
            <person name="van Rijswijck I.M.H."/>
            <person name="Derks M.F.L."/>
            <person name="Abee T."/>
            <person name="de Ridder D."/>
            <person name="Smid E.J."/>
        </authorList>
    </citation>
    <scope>NUCLEOTIDE SEQUENCE [LARGE SCALE GENOMIC DNA]</scope>
    <source>
        <strain evidence="3">65</strain>
    </source>
</reference>
<dbReference type="Proteomes" id="UP000189513">
    <property type="component" value="Unassembled WGS sequence"/>
</dbReference>